<sequence length="58" mass="5967">MKPCSAWIVPLSSRPSGITPLQPRPGEVVVMKARSTGPPLPGPQAAPTISGIRPGQVP</sequence>
<name>A0A0G4NYU7_PENC3</name>
<evidence type="ECO:0000313" key="2">
    <source>
        <dbReference type="EMBL" id="CRL19169.1"/>
    </source>
</evidence>
<keyword evidence="3" id="KW-1185">Reference proteome</keyword>
<gene>
    <name evidence="2" type="ORF">PCAMFM013_S002g001039</name>
</gene>
<protein>
    <submittedName>
        <fullName evidence="2">Str. FM013</fullName>
    </submittedName>
</protein>
<evidence type="ECO:0000313" key="3">
    <source>
        <dbReference type="Proteomes" id="UP000053732"/>
    </source>
</evidence>
<proteinExistence type="predicted"/>
<dbReference type="Proteomes" id="UP000053732">
    <property type="component" value="Unassembled WGS sequence"/>
</dbReference>
<dbReference type="EMBL" id="HG793135">
    <property type="protein sequence ID" value="CRL19169.1"/>
    <property type="molecule type" value="Genomic_DNA"/>
</dbReference>
<feature type="region of interest" description="Disordered" evidence="1">
    <location>
        <begin position="33"/>
        <end position="58"/>
    </location>
</feature>
<accession>A0A0G4NYU7</accession>
<evidence type="ECO:0000256" key="1">
    <source>
        <dbReference type="SAM" id="MobiDB-lite"/>
    </source>
</evidence>
<reference evidence="2 3" key="1">
    <citation type="journal article" date="2014" name="Nat. Commun.">
        <title>Multiple recent horizontal transfers of a large genomic region in cheese making fungi.</title>
        <authorList>
            <person name="Cheeseman K."/>
            <person name="Ropars J."/>
            <person name="Renault P."/>
            <person name="Dupont J."/>
            <person name="Gouzy J."/>
            <person name="Branca A."/>
            <person name="Abraham A.L."/>
            <person name="Ceppi M."/>
            <person name="Conseiller E."/>
            <person name="Debuchy R."/>
            <person name="Malagnac F."/>
            <person name="Goarin A."/>
            <person name="Silar P."/>
            <person name="Lacoste S."/>
            <person name="Sallet E."/>
            <person name="Bensimon A."/>
            <person name="Giraud T."/>
            <person name="Brygoo Y."/>
        </authorList>
    </citation>
    <scope>NUCLEOTIDE SEQUENCE [LARGE SCALE GENOMIC DNA]</scope>
    <source>
        <strain evidence="3">FM 013</strain>
    </source>
</reference>
<dbReference type="AlphaFoldDB" id="A0A0G4NYU7"/>
<organism evidence="2 3">
    <name type="scientific">Penicillium camemberti (strain FM 013)</name>
    <dbReference type="NCBI Taxonomy" id="1429867"/>
    <lineage>
        <taxon>Eukaryota</taxon>
        <taxon>Fungi</taxon>
        <taxon>Dikarya</taxon>
        <taxon>Ascomycota</taxon>
        <taxon>Pezizomycotina</taxon>
        <taxon>Eurotiomycetes</taxon>
        <taxon>Eurotiomycetidae</taxon>
        <taxon>Eurotiales</taxon>
        <taxon>Aspergillaceae</taxon>
        <taxon>Penicillium</taxon>
    </lineage>
</organism>